<organism evidence="3 4">
    <name type="scientific">Nitzschia inconspicua</name>
    <dbReference type="NCBI Taxonomy" id="303405"/>
    <lineage>
        <taxon>Eukaryota</taxon>
        <taxon>Sar</taxon>
        <taxon>Stramenopiles</taxon>
        <taxon>Ochrophyta</taxon>
        <taxon>Bacillariophyta</taxon>
        <taxon>Bacillariophyceae</taxon>
        <taxon>Bacillariophycidae</taxon>
        <taxon>Bacillariales</taxon>
        <taxon>Bacillariaceae</taxon>
        <taxon>Nitzschia</taxon>
    </lineage>
</organism>
<dbReference type="PANTHER" id="PTHR45657">
    <property type="entry name" value="CRAL-TRIO DOMAIN-CONTAINING PROTEIN YKL091C-RELATED"/>
    <property type="match status" value="1"/>
</dbReference>
<dbReference type="Proteomes" id="UP000693970">
    <property type="component" value="Unassembled WGS sequence"/>
</dbReference>
<dbReference type="OrthoDB" id="1434354at2759"/>
<feature type="region of interest" description="Disordered" evidence="1">
    <location>
        <begin position="26"/>
        <end position="56"/>
    </location>
</feature>
<dbReference type="SMART" id="SM00516">
    <property type="entry name" value="SEC14"/>
    <property type="match status" value="1"/>
</dbReference>
<evidence type="ECO:0000313" key="3">
    <source>
        <dbReference type="EMBL" id="KAG7371409.1"/>
    </source>
</evidence>
<dbReference type="Pfam" id="PF00650">
    <property type="entry name" value="CRAL_TRIO"/>
    <property type="match status" value="1"/>
</dbReference>
<evidence type="ECO:0000259" key="2">
    <source>
        <dbReference type="PROSITE" id="PS50191"/>
    </source>
</evidence>
<dbReference type="AlphaFoldDB" id="A0A9K3M097"/>
<gene>
    <name evidence="3" type="ORF">IV203_019979</name>
</gene>
<dbReference type="PANTHER" id="PTHR45657:SF1">
    <property type="entry name" value="CRAL-TRIO DOMAIN-CONTAINING PROTEIN YKL091C-RELATED"/>
    <property type="match status" value="1"/>
</dbReference>
<evidence type="ECO:0000256" key="1">
    <source>
        <dbReference type="SAM" id="MobiDB-lite"/>
    </source>
</evidence>
<dbReference type="InterPro" id="IPR051026">
    <property type="entry name" value="PI/PC_transfer"/>
</dbReference>
<sequence>MATSNGTSSIPDSDWSKDRLMGKSVSFKGISKDGDAVSRPSTTSSSKEKMDPMLWGRPGHLTEEEAETFFKFKSEVEGRGGDFKATVYCFGEEEGEVWALTRWLRARKYVLEDVLKMVEEATLCRADAKAADFYPDPKAALGCDMSVYFAQYPQLYSGFAKNGCPLFISKPGVLNVDAVECVTTLTGILKFHWYIMMHDFGGRLRDQKKNDPHFKKFECVCVLDLSNLTMSQLSQRALTIIKEQSAIDSLCFPETMNKMYIINGPRFFGATWSLIKGWLDPRTANKIEVISSRKAWEKALLDYVDEEHLPIDYGGKGPNTQDTIEKEAFTGKLKRMHTEVLYLRGSGSAKYDVMPGEELEVSIFTRSVAGAKFTLQDATSKAAAPWVSDVPVTHSGNGEDPEESPTHKVITTTNIKGPASIKVKAESIGSRWSTQNFLVVFSVMNP</sequence>
<comment type="caution">
    <text evidence="3">The sequence shown here is derived from an EMBL/GenBank/DDBJ whole genome shotgun (WGS) entry which is preliminary data.</text>
</comment>
<dbReference type="InterPro" id="IPR001251">
    <property type="entry name" value="CRAL-TRIO_dom"/>
</dbReference>
<dbReference type="EMBL" id="JAGRRH010000004">
    <property type="protein sequence ID" value="KAG7371409.1"/>
    <property type="molecule type" value="Genomic_DNA"/>
</dbReference>
<reference evidence="3" key="2">
    <citation type="submission" date="2021-04" db="EMBL/GenBank/DDBJ databases">
        <authorList>
            <person name="Podell S."/>
        </authorList>
    </citation>
    <scope>NUCLEOTIDE SEQUENCE</scope>
    <source>
        <strain evidence="3">Hildebrandi</strain>
    </source>
</reference>
<evidence type="ECO:0000313" key="4">
    <source>
        <dbReference type="Proteomes" id="UP000693970"/>
    </source>
</evidence>
<feature type="domain" description="CRAL-TRIO" evidence="2">
    <location>
        <begin position="144"/>
        <end position="321"/>
    </location>
</feature>
<reference evidence="3" key="1">
    <citation type="journal article" date="2021" name="Sci. Rep.">
        <title>Diploid genomic architecture of Nitzschia inconspicua, an elite biomass production diatom.</title>
        <authorList>
            <person name="Oliver A."/>
            <person name="Podell S."/>
            <person name="Pinowska A."/>
            <person name="Traller J.C."/>
            <person name="Smith S.R."/>
            <person name="McClure R."/>
            <person name="Beliaev A."/>
            <person name="Bohutskyi P."/>
            <person name="Hill E.A."/>
            <person name="Rabines A."/>
            <person name="Zheng H."/>
            <person name="Allen L.Z."/>
            <person name="Kuo A."/>
            <person name="Grigoriev I.V."/>
            <person name="Allen A.E."/>
            <person name="Hazlebeck D."/>
            <person name="Allen E.E."/>
        </authorList>
    </citation>
    <scope>NUCLEOTIDE SEQUENCE</scope>
    <source>
        <strain evidence="3">Hildebrandi</strain>
    </source>
</reference>
<accession>A0A9K3M097</accession>
<dbReference type="CDD" id="cd00170">
    <property type="entry name" value="SEC14"/>
    <property type="match status" value="1"/>
</dbReference>
<dbReference type="PROSITE" id="PS50191">
    <property type="entry name" value="CRAL_TRIO"/>
    <property type="match status" value="1"/>
</dbReference>
<name>A0A9K3M097_9STRA</name>
<proteinExistence type="predicted"/>
<keyword evidence="4" id="KW-1185">Reference proteome</keyword>
<protein>
    <submittedName>
        <fullName evidence="3">CRAL-TRIO domain containing protein</fullName>
    </submittedName>
</protein>